<dbReference type="RefSeq" id="XP_024336365.1">
    <property type="nucleotide sequence ID" value="XM_024486439.1"/>
</dbReference>
<evidence type="ECO:0000256" key="1">
    <source>
        <dbReference type="ARBA" id="ARBA00006484"/>
    </source>
</evidence>
<accession>A0A1X6MT54</accession>
<keyword evidence="2" id="KW-0521">NADP</keyword>
<keyword evidence="5" id="KW-1185">Reference proteome</keyword>
<proteinExistence type="inferred from homology"/>
<dbReference type="EMBL" id="KZ110602">
    <property type="protein sequence ID" value="OSX59571.1"/>
    <property type="molecule type" value="Genomic_DNA"/>
</dbReference>
<protein>
    <recommendedName>
        <fullName evidence="6">NAD(P)-binding protein</fullName>
    </recommendedName>
</protein>
<dbReference type="OrthoDB" id="191139at2759"/>
<dbReference type="PANTHER" id="PTHR24320">
    <property type="entry name" value="RETINOL DEHYDROGENASE"/>
    <property type="match status" value="1"/>
</dbReference>
<dbReference type="Pfam" id="PF00106">
    <property type="entry name" value="adh_short"/>
    <property type="match status" value="1"/>
</dbReference>
<sequence>MLPPPPKWSTDQMPDLTGKVMIVTGGNAGIGRENVKALLEHGAKVYMAGRNVVKCAAVIEELKEETGHEAIFLKLDLADLAAVKAAAEEFLSKETQLHVLFNNAASQYPPVEVVTEQGYDMQFGTNVIGHFYFTKILLPILLETTKTSPDGKARVVHVASVGHEFVSGLRFDTFKDSPQRRKMHPTTLYFQSKFANIVVSNEFHRRYADQRLVSMSLHPGNLKMDTERHPSLGPRLISLLNPTLPDSKMGALTQLWAGTTPEGADLSGKYCIPWARVGEAKKGTGDPDVGRKLWEWLEEQVKDI</sequence>
<dbReference type="GO" id="GO:0016491">
    <property type="term" value="F:oxidoreductase activity"/>
    <property type="evidence" value="ECO:0007669"/>
    <property type="project" value="UniProtKB-KW"/>
</dbReference>
<evidence type="ECO:0000256" key="2">
    <source>
        <dbReference type="ARBA" id="ARBA00022857"/>
    </source>
</evidence>
<evidence type="ECO:0000313" key="4">
    <source>
        <dbReference type="EMBL" id="OSX59571.1"/>
    </source>
</evidence>
<evidence type="ECO:0008006" key="6">
    <source>
        <dbReference type="Google" id="ProtNLM"/>
    </source>
</evidence>
<dbReference type="InterPro" id="IPR002347">
    <property type="entry name" value="SDR_fam"/>
</dbReference>
<gene>
    <name evidence="4" type="ORF">POSPLADRAFT_1150611</name>
</gene>
<evidence type="ECO:0000313" key="5">
    <source>
        <dbReference type="Proteomes" id="UP000194127"/>
    </source>
</evidence>
<dbReference type="SUPFAM" id="SSF51735">
    <property type="entry name" value="NAD(P)-binding Rossmann-fold domains"/>
    <property type="match status" value="1"/>
</dbReference>
<keyword evidence="3" id="KW-0560">Oxidoreductase</keyword>
<comment type="similarity">
    <text evidence="1">Belongs to the short-chain dehydrogenases/reductases (SDR) family.</text>
</comment>
<evidence type="ECO:0000256" key="3">
    <source>
        <dbReference type="ARBA" id="ARBA00023002"/>
    </source>
</evidence>
<dbReference type="AlphaFoldDB" id="A0A1X6MT54"/>
<dbReference type="PRINTS" id="PR00081">
    <property type="entry name" value="GDHRDH"/>
</dbReference>
<dbReference type="InterPro" id="IPR036291">
    <property type="entry name" value="NAD(P)-bd_dom_sf"/>
</dbReference>
<dbReference type="STRING" id="670580.A0A1X6MT54"/>
<dbReference type="PANTHER" id="PTHR24320:SF236">
    <property type="entry name" value="SHORT-CHAIN DEHYDROGENASE-RELATED"/>
    <property type="match status" value="1"/>
</dbReference>
<reference evidence="4 5" key="1">
    <citation type="submission" date="2017-04" db="EMBL/GenBank/DDBJ databases">
        <title>Genome Sequence of the Model Brown-Rot Fungus Postia placenta SB12.</title>
        <authorList>
            <consortium name="DOE Joint Genome Institute"/>
            <person name="Gaskell J."/>
            <person name="Kersten P."/>
            <person name="Larrondo L.F."/>
            <person name="Canessa P."/>
            <person name="Martinez D."/>
            <person name="Hibbett D."/>
            <person name="Schmoll M."/>
            <person name="Kubicek C.P."/>
            <person name="Martinez A.T."/>
            <person name="Yadav J."/>
            <person name="Master E."/>
            <person name="Magnuson J.K."/>
            <person name="James T."/>
            <person name="Yaver D."/>
            <person name="Berka R."/>
            <person name="Labutti K."/>
            <person name="Lipzen A."/>
            <person name="Aerts A."/>
            <person name="Barry K."/>
            <person name="Henrissat B."/>
            <person name="Blanchette R."/>
            <person name="Grigoriev I."/>
            <person name="Cullen D."/>
        </authorList>
    </citation>
    <scope>NUCLEOTIDE SEQUENCE [LARGE SCALE GENOMIC DNA]</scope>
    <source>
        <strain evidence="4 5">MAD-698-R-SB12</strain>
    </source>
</reference>
<dbReference type="Gene3D" id="3.40.50.720">
    <property type="entry name" value="NAD(P)-binding Rossmann-like Domain"/>
    <property type="match status" value="1"/>
</dbReference>
<dbReference type="Proteomes" id="UP000194127">
    <property type="component" value="Unassembled WGS sequence"/>
</dbReference>
<dbReference type="GeneID" id="36331388"/>
<organism evidence="4 5">
    <name type="scientific">Postia placenta MAD-698-R-SB12</name>
    <dbReference type="NCBI Taxonomy" id="670580"/>
    <lineage>
        <taxon>Eukaryota</taxon>
        <taxon>Fungi</taxon>
        <taxon>Dikarya</taxon>
        <taxon>Basidiomycota</taxon>
        <taxon>Agaricomycotina</taxon>
        <taxon>Agaricomycetes</taxon>
        <taxon>Polyporales</taxon>
        <taxon>Adustoporiaceae</taxon>
        <taxon>Rhodonia</taxon>
    </lineage>
</organism>
<name>A0A1X6MT54_9APHY</name>